<organism evidence="1">
    <name type="scientific">Nicotiana tabacum</name>
    <name type="common">Common tobacco</name>
    <dbReference type="NCBI Taxonomy" id="4097"/>
    <lineage>
        <taxon>Eukaryota</taxon>
        <taxon>Viridiplantae</taxon>
        <taxon>Streptophyta</taxon>
        <taxon>Embryophyta</taxon>
        <taxon>Tracheophyta</taxon>
        <taxon>Spermatophyta</taxon>
        <taxon>Magnoliopsida</taxon>
        <taxon>eudicotyledons</taxon>
        <taxon>Gunneridae</taxon>
        <taxon>Pentapetalae</taxon>
        <taxon>asterids</taxon>
        <taxon>lamiids</taxon>
        <taxon>Solanales</taxon>
        <taxon>Solanaceae</taxon>
        <taxon>Nicotianoideae</taxon>
        <taxon>Nicotianeae</taxon>
        <taxon>Nicotiana</taxon>
    </lineage>
</organism>
<dbReference type="PaxDb" id="4097-A0A1S3XT50"/>
<evidence type="ECO:0000313" key="1">
    <source>
        <dbReference type="RefSeq" id="XP_016443123.1"/>
    </source>
</evidence>
<dbReference type="RefSeq" id="XP_016443123.1">
    <property type="nucleotide sequence ID" value="XM_016587637.1"/>
</dbReference>
<accession>A0A1S3XT50</accession>
<dbReference type="OrthoDB" id="1304512at2759"/>
<protein>
    <submittedName>
        <fullName evidence="1">Uncharacterized protein</fullName>
    </submittedName>
</protein>
<gene>
    <name evidence="1" type="primary">LOC107768509</name>
</gene>
<dbReference type="KEGG" id="nta:107768509"/>
<proteinExistence type="predicted"/>
<dbReference type="AlphaFoldDB" id="A0A1S3XT50"/>
<name>A0A1S3XT50_TOBAC</name>
<reference evidence="1" key="1">
    <citation type="submission" date="2025-08" db="UniProtKB">
        <authorList>
            <consortium name="RefSeq"/>
        </authorList>
    </citation>
    <scope>IDENTIFICATION</scope>
</reference>
<sequence length="148" mass="16468">MRQPNSNEVCSFVEIVTAVIVDDISAMANIEDPLEAVLLNMDVDDDARWVECVNALHGMGSYSYEPRKLSLDLENRKTPPTKPSIEEPPVLELKPLPPHLRYEFLGPNFTLPVILSSCLTNVQVEATLAVLQKRKRAIGWTLADIRGG</sequence>
<dbReference type="OMA" id="DARWVEC"/>